<keyword evidence="4" id="KW-0720">Serine protease</keyword>
<dbReference type="Proteomes" id="UP000198666">
    <property type="component" value="Unassembled WGS sequence"/>
</dbReference>
<dbReference type="FunFam" id="3.40.50.1820:FF:000028">
    <property type="entry name" value="S9 family peptidase"/>
    <property type="match status" value="1"/>
</dbReference>
<evidence type="ECO:0000313" key="6">
    <source>
        <dbReference type="EMBL" id="SDC38646.1"/>
    </source>
</evidence>
<evidence type="ECO:0000256" key="2">
    <source>
        <dbReference type="ARBA" id="ARBA00022670"/>
    </source>
</evidence>
<dbReference type="RefSeq" id="WP_244499248.1">
    <property type="nucleotide sequence ID" value="NZ_FMZB01000002.1"/>
</dbReference>
<dbReference type="AlphaFoldDB" id="A0A1G6L7S3"/>
<evidence type="ECO:0000259" key="5">
    <source>
        <dbReference type="Pfam" id="PF00326"/>
    </source>
</evidence>
<accession>A0A1G6L7S3</accession>
<feature type="domain" description="Peptidase S9 prolyl oligopeptidase catalytic" evidence="5">
    <location>
        <begin position="451"/>
        <end position="662"/>
    </location>
</feature>
<dbReference type="STRING" id="361279.SAMN05421663_102267"/>
<keyword evidence="2" id="KW-0645">Protease</keyword>
<organism evidence="6 7">
    <name type="scientific">Terribacillus halophilus</name>
    <dbReference type="NCBI Taxonomy" id="361279"/>
    <lineage>
        <taxon>Bacteria</taxon>
        <taxon>Bacillati</taxon>
        <taxon>Bacillota</taxon>
        <taxon>Bacilli</taxon>
        <taxon>Bacillales</taxon>
        <taxon>Bacillaceae</taxon>
        <taxon>Terribacillus</taxon>
    </lineage>
</organism>
<dbReference type="PANTHER" id="PTHR42776:SF27">
    <property type="entry name" value="DIPEPTIDYL PEPTIDASE FAMILY MEMBER 6"/>
    <property type="match status" value="1"/>
</dbReference>
<dbReference type="InterPro" id="IPR001375">
    <property type="entry name" value="Peptidase_S9_cat"/>
</dbReference>
<evidence type="ECO:0000256" key="3">
    <source>
        <dbReference type="ARBA" id="ARBA00022801"/>
    </source>
</evidence>
<evidence type="ECO:0000256" key="4">
    <source>
        <dbReference type="ARBA" id="ARBA00022825"/>
    </source>
</evidence>
<dbReference type="InterPro" id="IPR029058">
    <property type="entry name" value="AB_hydrolase_fold"/>
</dbReference>
<proteinExistence type="inferred from homology"/>
<evidence type="ECO:0000256" key="1">
    <source>
        <dbReference type="ARBA" id="ARBA00010040"/>
    </source>
</evidence>
<name>A0A1G6L7S3_9BACI</name>
<dbReference type="InterPro" id="IPR011659">
    <property type="entry name" value="WD40"/>
</dbReference>
<dbReference type="Pfam" id="PF07676">
    <property type="entry name" value="PD40"/>
    <property type="match status" value="2"/>
</dbReference>
<protein>
    <submittedName>
        <fullName evidence="6">Dipeptidyl aminopeptidase/acylaminoacyl peptidase</fullName>
    </submittedName>
</protein>
<dbReference type="GO" id="GO:0006508">
    <property type="term" value="P:proteolysis"/>
    <property type="evidence" value="ECO:0007669"/>
    <property type="project" value="UniProtKB-KW"/>
</dbReference>
<dbReference type="EMBL" id="FMZB01000002">
    <property type="protein sequence ID" value="SDC38646.1"/>
    <property type="molecule type" value="Genomic_DNA"/>
</dbReference>
<comment type="similarity">
    <text evidence="1">Belongs to the peptidase S9C family.</text>
</comment>
<gene>
    <name evidence="6" type="ORF">SAMN05421663_102267</name>
</gene>
<dbReference type="Gene3D" id="3.40.50.1820">
    <property type="entry name" value="alpha/beta hydrolase"/>
    <property type="match status" value="1"/>
</dbReference>
<keyword evidence="7" id="KW-1185">Reference proteome</keyword>
<dbReference type="GO" id="GO:0004252">
    <property type="term" value="F:serine-type endopeptidase activity"/>
    <property type="evidence" value="ECO:0007669"/>
    <property type="project" value="TreeGrafter"/>
</dbReference>
<dbReference type="Pfam" id="PF00326">
    <property type="entry name" value="Peptidase_S9"/>
    <property type="match status" value="1"/>
</dbReference>
<dbReference type="SUPFAM" id="SSF53474">
    <property type="entry name" value="alpha/beta-Hydrolases"/>
    <property type="match status" value="1"/>
</dbReference>
<dbReference type="InterPro" id="IPR011042">
    <property type="entry name" value="6-blade_b-propeller_TolB-like"/>
</dbReference>
<keyword evidence="3" id="KW-0378">Hydrolase</keyword>
<dbReference type="PANTHER" id="PTHR42776">
    <property type="entry name" value="SERINE PEPTIDASE S9 FAMILY MEMBER"/>
    <property type="match status" value="1"/>
</dbReference>
<reference evidence="7" key="1">
    <citation type="submission" date="2016-10" db="EMBL/GenBank/DDBJ databases">
        <authorList>
            <person name="Varghese N."/>
            <person name="Submissions S."/>
        </authorList>
    </citation>
    <scope>NUCLEOTIDE SEQUENCE [LARGE SCALE GENOMIC DNA]</scope>
    <source>
        <strain evidence="7">DSM 21620</strain>
    </source>
</reference>
<evidence type="ECO:0000313" key="7">
    <source>
        <dbReference type="Proteomes" id="UP000198666"/>
    </source>
</evidence>
<dbReference type="Gene3D" id="2.120.10.30">
    <property type="entry name" value="TolB, C-terminal domain"/>
    <property type="match status" value="2"/>
</dbReference>
<dbReference type="GO" id="GO:0004177">
    <property type="term" value="F:aminopeptidase activity"/>
    <property type="evidence" value="ECO:0007669"/>
    <property type="project" value="UniProtKB-KW"/>
</dbReference>
<sequence>MTTNGLSVQDLFEFSFLSDPQLSPDGKWVVFVKKVINEKEKYQSNLFLMDVDSKEITQFTQGNFSDVQPRWSSNGRYIFFVSNRSGEQQIWNIAFNGGEASQVTTFKRGASQPVLSPDGKKLIVTVPLSAADSLEEKETKKEKTEEKLKPYITTNLQYKSDAKGFSDETFDHLVLIDLETGTQSLLTDGQYDHHSPAFSPNGMHVAYSANRSEDPEQTFFSDIYQVDLTTNGTEKLTSSDKRFYTPNYSPDGTKLSLLGDDLEYTGATLTRVWILDFATKELSCLTSEWDVECNDVAINDMGSGAASAGAVWSKTNDALFFLASELGSTSLYQVTLNKNITKVVGGKRQVYAFSTDKNQERFVYAVSQSATIPGDLFVSTLSGGDEQRLTAVNEHLLQTKTLSVPEDFHFKANDGTELQGWIMKPVGFKEGETYPLVLEIHGGPHAMYSHAFMHEFQVLAEKGYGVLFMNPRGSHGYGQQFVDAVRGDYGGIDYDDVMVAVDYALENYDWIDSSRLGVTGGSYGGFMTNWIVGHTNKFKAAVTQRSISNWLSFYGVSDIGYFFTEWEHKTTVIEDPEELWRISPLRYAKNIQTPLLILHSEHDYRCPIEQAEQLYVALKQQKKPTRFVRFPESNHELSRSGDPGLRIIRLDEITNWFDAYLK</sequence>
<keyword evidence="6" id="KW-0031">Aminopeptidase</keyword>
<dbReference type="SUPFAM" id="SSF82171">
    <property type="entry name" value="DPP6 N-terminal domain-like"/>
    <property type="match status" value="1"/>
</dbReference>